<comment type="subcellular location">
    <subcellularLocation>
        <location evidence="1">Secreted</location>
    </subcellularLocation>
</comment>
<comment type="caution">
    <text evidence="7">The sequence shown here is derived from an EMBL/GenBank/DDBJ whole genome shotgun (WGS) entry which is preliminary data.</text>
</comment>
<keyword evidence="3" id="KW-0176">Collagen</keyword>
<dbReference type="PROSITE" id="PS50948">
    <property type="entry name" value="PAN"/>
    <property type="match status" value="1"/>
</dbReference>
<reference evidence="7 8" key="1">
    <citation type="submission" date="2022-05" db="EMBL/GenBank/DDBJ databases">
        <authorList>
            <consortium name="Genoscope - CEA"/>
            <person name="William W."/>
        </authorList>
    </citation>
    <scope>NUCLEOTIDE SEQUENCE [LARGE SCALE GENOMIC DNA]</scope>
</reference>
<dbReference type="InterPro" id="IPR003609">
    <property type="entry name" value="Pan_app"/>
</dbReference>
<keyword evidence="8" id="KW-1185">Reference proteome</keyword>
<accession>A0AAU9X6S1</accession>
<dbReference type="SUPFAM" id="SSF56496">
    <property type="entry name" value="Fibrinogen C-terminal domain-like"/>
    <property type="match status" value="1"/>
</dbReference>
<dbReference type="InterPro" id="IPR002181">
    <property type="entry name" value="Fibrinogen_a/b/g_C_dom"/>
</dbReference>
<feature type="domain" description="Fibrinogen C-terminal" evidence="6">
    <location>
        <begin position="107"/>
        <end position="160"/>
    </location>
</feature>
<organism evidence="7 8">
    <name type="scientific">Pocillopora meandrina</name>
    <dbReference type="NCBI Taxonomy" id="46732"/>
    <lineage>
        <taxon>Eukaryota</taxon>
        <taxon>Metazoa</taxon>
        <taxon>Cnidaria</taxon>
        <taxon>Anthozoa</taxon>
        <taxon>Hexacorallia</taxon>
        <taxon>Scleractinia</taxon>
        <taxon>Astrocoeniina</taxon>
        <taxon>Pocilloporidae</taxon>
        <taxon>Pocillopora</taxon>
    </lineage>
</organism>
<evidence type="ECO:0000256" key="1">
    <source>
        <dbReference type="ARBA" id="ARBA00004613"/>
    </source>
</evidence>
<keyword evidence="4" id="KW-0732">Signal</keyword>
<evidence type="ECO:0000259" key="5">
    <source>
        <dbReference type="PROSITE" id="PS50948"/>
    </source>
</evidence>
<dbReference type="AlphaFoldDB" id="A0AAU9X6S1"/>
<proteinExistence type="predicted"/>
<evidence type="ECO:0000256" key="3">
    <source>
        <dbReference type="ARBA" id="ARBA00023119"/>
    </source>
</evidence>
<evidence type="ECO:0000313" key="7">
    <source>
        <dbReference type="EMBL" id="CAH3137482.1"/>
    </source>
</evidence>
<evidence type="ECO:0008006" key="9">
    <source>
        <dbReference type="Google" id="ProtNLM"/>
    </source>
</evidence>
<sequence>MLWIFRYFLACVLFTNLVTAKDQCRMEINIRDMTLKGFVFKRMTVAAPHICDFLCEREIICQSYNFNRKEQICELNNRTKDATPENFHSGPAWFYIRRLNGRAPLGSIPELPARSCREIKASEGKDTVSNKYWLDPSGTGKAVLVYCDMNLEGKSSLRHR</sequence>
<name>A0AAU9X6S1_9CNID</name>
<dbReference type="GO" id="GO:0005201">
    <property type="term" value="F:extracellular matrix structural constituent"/>
    <property type="evidence" value="ECO:0007669"/>
    <property type="project" value="InterPro"/>
</dbReference>
<evidence type="ECO:0000256" key="2">
    <source>
        <dbReference type="ARBA" id="ARBA00022525"/>
    </source>
</evidence>
<dbReference type="Pfam" id="PF01410">
    <property type="entry name" value="COLFI"/>
    <property type="match status" value="1"/>
</dbReference>
<keyword evidence="2" id="KW-0964">Secreted</keyword>
<evidence type="ECO:0000256" key="4">
    <source>
        <dbReference type="SAM" id="SignalP"/>
    </source>
</evidence>
<dbReference type="EMBL" id="CALNXJ010000031">
    <property type="protein sequence ID" value="CAH3137482.1"/>
    <property type="molecule type" value="Genomic_DNA"/>
</dbReference>
<gene>
    <name evidence="7" type="ORF">PMEA_00018100</name>
</gene>
<feature type="signal peptide" evidence="4">
    <location>
        <begin position="1"/>
        <end position="20"/>
    </location>
</feature>
<dbReference type="Gene3D" id="3.50.4.10">
    <property type="entry name" value="Hepatocyte Growth Factor"/>
    <property type="match status" value="1"/>
</dbReference>
<dbReference type="SUPFAM" id="SSF57414">
    <property type="entry name" value="Hairpin loop containing domain-like"/>
    <property type="match status" value="1"/>
</dbReference>
<dbReference type="PROSITE" id="PS51406">
    <property type="entry name" value="FIBRINOGEN_C_2"/>
    <property type="match status" value="1"/>
</dbReference>
<evidence type="ECO:0000259" key="6">
    <source>
        <dbReference type="PROSITE" id="PS51406"/>
    </source>
</evidence>
<dbReference type="Gene3D" id="3.30.750.130">
    <property type="match status" value="1"/>
</dbReference>
<dbReference type="InterPro" id="IPR036056">
    <property type="entry name" value="Fibrinogen-like_C"/>
</dbReference>
<protein>
    <recommendedName>
        <fullName evidence="9">Apple domain-containing protein</fullName>
    </recommendedName>
</protein>
<evidence type="ECO:0000313" key="8">
    <source>
        <dbReference type="Proteomes" id="UP001159428"/>
    </source>
</evidence>
<feature type="domain" description="Apple" evidence="5">
    <location>
        <begin position="24"/>
        <end position="99"/>
    </location>
</feature>
<dbReference type="Proteomes" id="UP001159428">
    <property type="component" value="Unassembled WGS sequence"/>
</dbReference>
<dbReference type="GO" id="GO:0005576">
    <property type="term" value="C:extracellular region"/>
    <property type="evidence" value="ECO:0007669"/>
    <property type="project" value="UniProtKB-SubCell"/>
</dbReference>
<feature type="chain" id="PRO_5043370233" description="Apple domain-containing protein" evidence="4">
    <location>
        <begin position="21"/>
        <end position="160"/>
    </location>
</feature>
<dbReference type="GO" id="GO:0005581">
    <property type="term" value="C:collagen trimer"/>
    <property type="evidence" value="ECO:0007669"/>
    <property type="project" value="UniProtKB-KW"/>
</dbReference>
<dbReference type="InterPro" id="IPR000885">
    <property type="entry name" value="Fib_collagen_C"/>
</dbReference>
<dbReference type="Pfam" id="PF00024">
    <property type="entry name" value="PAN_1"/>
    <property type="match status" value="1"/>
</dbReference>